<feature type="compositionally biased region" description="Polar residues" evidence="1">
    <location>
        <begin position="108"/>
        <end position="119"/>
    </location>
</feature>
<evidence type="ECO:0000256" key="1">
    <source>
        <dbReference type="SAM" id="MobiDB-lite"/>
    </source>
</evidence>
<protein>
    <submittedName>
        <fullName evidence="2">Uncharacterized protein</fullName>
    </submittedName>
</protein>
<proteinExistence type="predicted"/>
<dbReference type="EMBL" id="HBGS01007711">
    <property type="protein sequence ID" value="CAD9380046.1"/>
    <property type="molecule type" value="Transcribed_RNA"/>
</dbReference>
<reference evidence="2" key="1">
    <citation type="submission" date="2021-01" db="EMBL/GenBank/DDBJ databases">
        <authorList>
            <person name="Corre E."/>
            <person name="Pelletier E."/>
            <person name="Niang G."/>
            <person name="Scheremetjew M."/>
            <person name="Finn R."/>
            <person name="Kale V."/>
            <person name="Holt S."/>
            <person name="Cochrane G."/>
            <person name="Meng A."/>
            <person name="Brown T."/>
            <person name="Cohen L."/>
        </authorList>
    </citation>
    <scope>NUCLEOTIDE SEQUENCE</scope>
    <source>
        <strain evidence="2">CCMP1381</strain>
    </source>
</reference>
<accession>A0A7S2AWU6</accession>
<feature type="compositionally biased region" description="Polar residues" evidence="1">
    <location>
        <begin position="22"/>
        <end position="32"/>
    </location>
</feature>
<gene>
    <name evidence="2" type="ORF">DSPE1174_LOCUS3996</name>
</gene>
<feature type="compositionally biased region" description="Low complexity" evidence="1">
    <location>
        <begin position="70"/>
        <end position="86"/>
    </location>
</feature>
<feature type="compositionally biased region" description="Low complexity" evidence="1">
    <location>
        <begin position="12"/>
        <end position="21"/>
    </location>
</feature>
<sequence>MPKDMSPASVNPPSSSLHSSLRGAQTYGSNGASGTGIPSAISNAQVPPQRLPSSSHSSLRGANEPGAHGASSTVTSSAPPSAQVPPQRLPSSSHSSLRGANEPGSHGASGTVTSPSDQANLGKRAADAADGPVITWVREEKSVMEIEADSFGRAAVVYMLANDFKKKYQKHTTDEEFKDKILQYVLELKPSLRLSADAAAPEPRLNRTEFAEIGVSIRHLLAGTEPLNINADAAARNRFSKKIKDGYKAIKLAAQRRYERFLAYTTGRNIRSTGQDDDDDTAVST</sequence>
<feature type="compositionally biased region" description="Polar residues" evidence="1">
    <location>
        <begin position="89"/>
        <end position="98"/>
    </location>
</feature>
<evidence type="ECO:0000313" key="2">
    <source>
        <dbReference type="EMBL" id="CAD9380046.1"/>
    </source>
</evidence>
<organism evidence="2">
    <name type="scientific">Octactis speculum</name>
    <dbReference type="NCBI Taxonomy" id="3111310"/>
    <lineage>
        <taxon>Eukaryota</taxon>
        <taxon>Sar</taxon>
        <taxon>Stramenopiles</taxon>
        <taxon>Ochrophyta</taxon>
        <taxon>Dictyochophyceae</taxon>
        <taxon>Dictyochales</taxon>
        <taxon>Dictyochaceae</taxon>
        <taxon>Octactis</taxon>
    </lineage>
</organism>
<dbReference type="AlphaFoldDB" id="A0A7S2AWU6"/>
<name>A0A7S2AWU6_9STRA</name>
<feature type="compositionally biased region" description="Polar residues" evidence="1">
    <location>
        <begin position="40"/>
        <end position="60"/>
    </location>
</feature>
<feature type="region of interest" description="Disordered" evidence="1">
    <location>
        <begin position="1"/>
        <end position="129"/>
    </location>
</feature>